<gene>
    <name evidence="9" type="ORF">HKI87_06g42620</name>
</gene>
<organism evidence="9 10">
    <name type="scientific">Chloropicon roscoffensis</name>
    <dbReference type="NCBI Taxonomy" id="1461544"/>
    <lineage>
        <taxon>Eukaryota</taxon>
        <taxon>Viridiplantae</taxon>
        <taxon>Chlorophyta</taxon>
        <taxon>Chloropicophyceae</taxon>
        <taxon>Chloropicales</taxon>
        <taxon>Chloropicaceae</taxon>
        <taxon>Chloropicon</taxon>
    </lineage>
</organism>
<dbReference type="SUPFAM" id="SSF51730">
    <property type="entry name" value="FAD-linked oxidoreductase"/>
    <property type="match status" value="1"/>
</dbReference>
<dbReference type="GO" id="GO:0035999">
    <property type="term" value="P:tetrahydrofolate interconversion"/>
    <property type="evidence" value="ECO:0007669"/>
    <property type="project" value="TreeGrafter"/>
</dbReference>
<comment type="pathway">
    <text evidence="2 8">One-carbon metabolism; tetrahydrofolate interconversion.</text>
</comment>
<evidence type="ECO:0000256" key="3">
    <source>
        <dbReference type="ARBA" id="ARBA00006743"/>
    </source>
</evidence>
<evidence type="ECO:0000256" key="7">
    <source>
        <dbReference type="ARBA" id="ARBA00023002"/>
    </source>
</evidence>
<keyword evidence="5" id="KW-0274">FAD</keyword>
<evidence type="ECO:0000256" key="1">
    <source>
        <dbReference type="ARBA" id="ARBA00001974"/>
    </source>
</evidence>
<dbReference type="CDD" id="cd00537">
    <property type="entry name" value="MTHFR"/>
    <property type="match status" value="1"/>
</dbReference>
<name>A0AAX4PAY8_9CHLO</name>
<dbReference type="AlphaFoldDB" id="A0AAX4PAY8"/>
<dbReference type="Pfam" id="PF02219">
    <property type="entry name" value="MTHFR"/>
    <property type="match status" value="1"/>
</dbReference>
<reference evidence="9 10" key="1">
    <citation type="submission" date="2024-03" db="EMBL/GenBank/DDBJ databases">
        <title>Complete genome sequence of the green alga Chloropicon roscoffensis RCC1871.</title>
        <authorList>
            <person name="Lemieux C."/>
            <person name="Pombert J.-F."/>
            <person name="Otis C."/>
            <person name="Turmel M."/>
        </authorList>
    </citation>
    <scope>NUCLEOTIDE SEQUENCE [LARGE SCALE GENOMIC DNA]</scope>
    <source>
        <strain evidence="9 10">RCC1871</strain>
    </source>
</reference>
<dbReference type="GO" id="GO:0071949">
    <property type="term" value="F:FAD binding"/>
    <property type="evidence" value="ECO:0007669"/>
    <property type="project" value="TreeGrafter"/>
</dbReference>
<dbReference type="InterPro" id="IPR003171">
    <property type="entry name" value="Mehydrof_redctse-like"/>
</dbReference>
<dbReference type="NCBIfam" id="TIGR00677">
    <property type="entry name" value="fadh2_euk"/>
    <property type="match status" value="1"/>
</dbReference>
<evidence type="ECO:0000256" key="2">
    <source>
        <dbReference type="ARBA" id="ARBA00004777"/>
    </source>
</evidence>
<proteinExistence type="inferred from homology"/>
<evidence type="ECO:0000313" key="9">
    <source>
        <dbReference type="EMBL" id="WZN62720.1"/>
    </source>
</evidence>
<dbReference type="EMBL" id="CP151506">
    <property type="protein sequence ID" value="WZN62720.1"/>
    <property type="molecule type" value="Genomic_DNA"/>
</dbReference>
<dbReference type="Gene3D" id="3.20.20.220">
    <property type="match status" value="1"/>
</dbReference>
<evidence type="ECO:0000256" key="8">
    <source>
        <dbReference type="RuleBase" id="RU004254"/>
    </source>
</evidence>
<evidence type="ECO:0000313" key="10">
    <source>
        <dbReference type="Proteomes" id="UP001472866"/>
    </source>
</evidence>
<dbReference type="PANTHER" id="PTHR45754">
    <property type="entry name" value="METHYLENETETRAHYDROFOLATE REDUCTASE"/>
    <property type="match status" value="1"/>
</dbReference>
<dbReference type="PANTHER" id="PTHR45754:SF3">
    <property type="entry name" value="METHYLENETETRAHYDROFOLATE REDUCTASE (NADPH)"/>
    <property type="match status" value="1"/>
</dbReference>
<evidence type="ECO:0000256" key="5">
    <source>
        <dbReference type="ARBA" id="ARBA00022827"/>
    </source>
</evidence>
<comment type="similarity">
    <text evidence="3">Belongs to the methylenetetrahydrofolate reductase family.</text>
</comment>
<dbReference type="GO" id="GO:0004489">
    <property type="term" value="F:methylenetetrahydrofolate reductase [NAD(P)H] activity"/>
    <property type="evidence" value="ECO:0007669"/>
    <property type="project" value="InterPro"/>
</dbReference>
<evidence type="ECO:0000256" key="6">
    <source>
        <dbReference type="ARBA" id="ARBA00022857"/>
    </source>
</evidence>
<sequence>MKIAQKLEECTKNGQVYFSFEYFPPKTEEGVNNLFPRMKKMVSYGPQFCDITWGAGGSTADLTQDIANRMQKEVGIETMMHLTCTNMMPEKVTVALEKCKEAGIENILALRGDPPKGQEKWEAVEGGFECALDLVKFIREKHGDFFGIGVAGYPEAHPDAICDDPEQFKKNYAGELEYLKKKIDAGGQMIITQLFYDVGNFLQFVKDCRNIGINCPILPGIMPIQSYGGFMRMTGFCKTKVPQEILDTLEPIKDNAEAVKAYGIHLGTQMCKTLIEAGTPGLHMYSLNQDKAVLGILNGLGLVSIEEPTKNPTPAIEDKKEEATA</sequence>
<dbReference type="GO" id="GO:0009086">
    <property type="term" value="P:methionine biosynthetic process"/>
    <property type="evidence" value="ECO:0007669"/>
    <property type="project" value="TreeGrafter"/>
</dbReference>
<keyword evidence="10" id="KW-1185">Reference proteome</keyword>
<evidence type="ECO:0000256" key="4">
    <source>
        <dbReference type="ARBA" id="ARBA00022630"/>
    </source>
</evidence>
<protein>
    <submittedName>
        <fullName evidence="9">Methylenetetrahydrofolate reductase</fullName>
    </submittedName>
</protein>
<dbReference type="Proteomes" id="UP001472866">
    <property type="component" value="Chromosome 06"/>
</dbReference>
<dbReference type="FunFam" id="3.20.20.220:FF:000002">
    <property type="entry name" value="Methylenetetrahydrofolate reductase"/>
    <property type="match status" value="1"/>
</dbReference>
<keyword evidence="6" id="KW-0521">NADP</keyword>
<keyword evidence="7" id="KW-0560">Oxidoreductase</keyword>
<keyword evidence="4" id="KW-0285">Flavoprotein</keyword>
<dbReference type="GO" id="GO:0005829">
    <property type="term" value="C:cytosol"/>
    <property type="evidence" value="ECO:0007669"/>
    <property type="project" value="TreeGrafter"/>
</dbReference>
<comment type="cofactor">
    <cofactor evidence="1">
        <name>FAD</name>
        <dbReference type="ChEBI" id="CHEBI:57692"/>
    </cofactor>
</comment>
<dbReference type="InterPro" id="IPR004621">
    <property type="entry name" value="Fadh2_euk"/>
</dbReference>
<dbReference type="InterPro" id="IPR029041">
    <property type="entry name" value="FAD-linked_oxidoreductase-like"/>
</dbReference>
<accession>A0AAX4PAY8</accession>